<dbReference type="Proteomes" id="UP000283895">
    <property type="component" value="Unassembled WGS sequence"/>
</dbReference>
<gene>
    <name evidence="1" type="ORF">VMCG_04383</name>
</gene>
<comment type="caution">
    <text evidence="1">The sequence shown here is derived from an EMBL/GenBank/DDBJ whole genome shotgun (WGS) entry which is preliminary data.</text>
</comment>
<protein>
    <submittedName>
        <fullName evidence="1">Uncharacterized protein</fullName>
    </submittedName>
</protein>
<name>A0A423WSG4_9PEZI</name>
<proteinExistence type="predicted"/>
<evidence type="ECO:0000313" key="2">
    <source>
        <dbReference type="Proteomes" id="UP000283895"/>
    </source>
</evidence>
<dbReference type="AlphaFoldDB" id="A0A423WSG4"/>
<sequence>MNMLHIETYRMCLSVMCTFHEPDKSNGGSDGYISDMPASFGWHAGMSPGHHDAVQVTMVAFQRIFLDLILYRKNSNVERYLNCRMPYFFE</sequence>
<keyword evidence="2" id="KW-1185">Reference proteome</keyword>
<organism evidence="1 2">
    <name type="scientific">Cytospora schulzeri</name>
    <dbReference type="NCBI Taxonomy" id="448051"/>
    <lineage>
        <taxon>Eukaryota</taxon>
        <taxon>Fungi</taxon>
        <taxon>Dikarya</taxon>
        <taxon>Ascomycota</taxon>
        <taxon>Pezizomycotina</taxon>
        <taxon>Sordariomycetes</taxon>
        <taxon>Sordariomycetidae</taxon>
        <taxon>Diaporthales</taxon>
        <taxon>Cytosporaceae</taxon>
        <taxon>Cytospora</taxon>
    </lineage>
</organism>
<accession>A0A423WSG4</accession>
<evidence type="ECO:0000313" key="1">
    <source>
        <dbReference type="EMBL" id="ROW06466.1"/>
    </source>
</evidence>
<reference evidence="1 2" key="1">
    <citation type="submission" date="2015-09" db="EMBL/GenBank/DDBJ databases">
        <title>Host preference determinants of Valsa canker pathogens revealed by comparative genomics.</title>
        <authorList>
            <person name="Yin Z."/>
            <person name="Huang L."/>
        </authorList>
    </citation>
    <scope>NUCLEOTIDE SEQUENCE [LARGE SCALE GENOMIC DNA]</scope>
    <source>
        <strain evidence="1 2">03-1</strain>
    </source>
</reference>
<dbReference type="EMBL" id="LKEA01000010">
    <property type="protein sequence ID" value="ROW06466.1"/>
    <property type="molecule type" value="Genomic_DNA"/>
</dbReference>